<dbReference type="Pfam" id="PF08588">
    <property type="entry name" value="Duc1"/>
    <property type="match status" value="1"/>
</dbReference>
<evidence type="ECO:0000313" key="2">
    <source>
        <dbReference type="EMBL" id="KAH8084357.1"/>
    </source>
</evidence>
<organism evidence="2 3">
    <name type="scientific">Cristinia sonorae</name>
    <dbReference type="NCBI Taxonomy" id="1940300"/>
    <lineage>
        <taxon>Eukaryota</taxon>
        <taxon>Fungi</taxon>
        <taxon>Dikarya</taxon>
        <taxon>Basidiomycota</taxon>
        <taxon>Agaricomycotina</taxon>
        <taxon>Agaricomycetes</taxon>
        <taxon>Agaricomycetidae</taxon>
        <taxon>Agaricales</taxon>
        <taxon>Pleurotineae</taxon>
        <taxon>Stephanosporaceae</taxon>
        <taxon>Cristinia</taxon>
    </lineage>
</organism>
<feature type="domain" description="Domain of unknown function at the cortex 1" evidence="1">
    <location>
        <begin position="3"/>
        <end position="256"/>
    </location>
</feature>
<dbReference type="InterPro" id="IPR013897">
    <property type="entry name" value="Duc1"/>
</dbReference>
<protein>
    <recommendedName>
        <fullName evidence="1">Domain of unknown function at the cortex 1 domain-containing protein</fullName>
    </recommendedName>
</protein>
<dbReference type="Proteomes" id="UP000813824">
    <property type="component" value="Unassembled WGS sequence"/>
</dbReference>
<evidence type="ECO:0000313" key="3">
    <source>
        <dbReference type="Proteomes" id="UP000813824"/>
    </source>
</evidence>
<gene>
    <name evidence="2" type="ORF">BXZ70DRAFT_570964</name>
</gene>
<reference evidence="2" key="1">
    <citation type="journal article" date="2021" name="New Phytol.">
        <title>Evolutionary innovations through gain and loss of genes in the ectomycorrhizal Boletales.</title>
        <authorList>
            <person name="Wu G."/>
            <person name="Miyauchi S."/>
            <person name="Morin E."/>
            <person name="Kuo A."/>
            <person name="Drula E."/>
            <person name="Varga T."/>
            <person name="Kohler A."/>
            <person name="Feng B."/>
            <person name="Cao Y."/>
            <person name="Lipzen A."/>
            <person name="Daum C."/>
            <person name="Hundley H."/>
            <person name="Pangilinan J."/>
            <person name="Johnson J."/>
            <person name="Barry K."/>
            <person name="LaButti K."/>
            <person name="Ng V."/>
            <person name="Ahrendt S."/>
            <person name="Min B."/>
            <person name="Choi I.G."/>
            <person name="Park H."/>
            <person name="Plett J.M."/>
            <person name="Magnuson J."/>
            <person name="Spatafora J.W."/>
            <person name="Nagy L.G."/>
            <person name="Henrissat B."/>
            <person name="Grigoriev I.V."/>
            <person name="Yang Z.L."/>
            <person name="Xu J."/>
            <person name="Martin F.M."/>
        </authorList>
    </citation>
    <scope>NUCLEOTIDE SEQUENCE</scope>
    <source>
        <strain evidence="2">KKN 215</strain>
    </source>
</reference>
<sequence>MPRLRVLAGPDFHNLTEIEVNSRKGFQISTDAFEGEIAVFLKGFPGEDGSVYFEREERTGKSWSIQFQGRFLQPRTADDVLVGAAFDRQLSLPWGFSAVTSFMQYRDPTLDLDLYSATPSALSPLVTSIPHLSHRRAVSVESANDAPQFPPPEPLRDDISQLADGVADRQAHFQDASRRKEMVFGPEDIITADFCHGHLDISSQGIAVQVPGGFSFDMMQYWDGKPVRFICCERIQKGESTGGFPWGRVFWCVALEVAQEESGENKSEEPSAQ</sequence>
<dbReference type="PANTHER" id="PTHR34826">
    <property type="entry name" value="UPF0590 PROTEIN C409.17C"/>
    <property type="match status" value="1"/>
</dbReference>
<accession>A0A8K0UFC6</accession>
<evidence type="ECO:0000259" key="1">
    <source>
        <dbReference type="Pfam" id="PF08588"/>
    </source>
</evidence>
<name>A0A8K0UFC6_9AGAR</name>
<dbReference type="EMBL" id="JAEVFJ010000046">
    <property type="protein sequence ID" value="KAH8084357.1"/>
    <property type="molecule type" value="Genomic_DNA"/>
</dbReference>
<dbReference type="OrthoDB" id="2119945at2759"/>
<dbReference type="PANTHER" id="PTHR34826:SF2">
    <property type="entry name" value="UPF0590 PROTEIN C409.17C"/>
    <property type="match status" value="1"/>
</dbReference>
<keyword evidence="3" id="KW-1185">Reference proteome</keyword>
<dbReference type="AlphaFoldDB" id="A0A8K0UFC6"/>
<comment type="caution">
    <text evidence="2">The sequence shown here is derived from an EMBL/GenBank/DDBJ whole genome shotgun (WGS) entry which is preliminary data.</text>
</comment>
<proteinExistence type="predicted"/>